<evidence type="ECO:0000313" key="2">
    <source>
        <dbReference type="EMBL" id="QSQ23775.1"/>
    </source>
</evidence>
<dbReference type="Proteomes" id="UP000662747">
    <property type="component" value="Chromosome"/>
</dbReference>
<gene>
    <name evidence="2" type="ORF">JY651_01970</name>
</gene>
<dbReference type="InterPro" id="IPR011753">
    <property type="entry name" value="DUSAM_dom"/>
</dbReference>
<reference evidence="2 3" key="1">
    <citation type="submission" date="2021-02" db="EMBL/GenBank/DDBJ databases">
        <title>De Novo genome assembly of isolated myxobacteria.</title>
        <authorList>
            <person name="Stevens D.C."/>
        </authorList>
    </citation>
    <scope>NUCLEOTIDE SEQUENCE [LARGE SCALE GENOMIC DNA]</scope>
    <source>
        <strain evidence="3">SCPEA02</strain>
    </source>
</reference>
<sequence length="125" mass="13784">MADELEWEPVRDLARRVRNGEALTLTEDVKTLLTRTAPEVGISDAAAASAVSSRAGAEALLLECARRIKEGSDRIVDALYRAKRHRKAGDFDSARQEMMDVLAVEVVPLYREIAQDQLDAMADEA</sequence>
<protein>
    <submittedName>
        <fullName evidence="2">DUSAM domain-containing protein</fullName>
    </submittedName>
</protein>
<organism evidence="2 3">
    <name type="scientific">Pyxidicoccus parkwayensis</name>
    <dbReference type="NCBI Taxonomy" id="2813578"/>
    <lineage>
        <taxon>Bacteria</taxon>
        <taxon>Pseudomonadati</taxon>
        <taxon>Myxococcota</taxon>
        <taxon>Myxococcia</taxon>
        <taxon>Myxococcales</taxon>
        <taxon>Cystobacterineae</taxon>
        <taxon>Myxococcaceae</taxon>
        <taxon>Pyxidicoccus</taxon>
    </lineage>
</organism>
<keyword evidence="3" id="KW-1185">Reference proteome</keyword>
<dbReference type="NCBIfam" id="TIGR02267">
    <property type="entry name" value="DUSAM domain"/>
    <property type="match status" value="1"/>
</dbReference>
<feature type="domain" description="DUSAM" evidence="1">
    <location>
        <begin position="6"/>
        <end position="121"/>
    </location>
</feature>
<evidence type="ECO:0000313" key="3">
    <source>
        <dbReference type="Proteomes" id="UP000662747"/>
    </source>
</evidence>
<dbReference type="Pfam" id="PF09543">
    <property type="entry name" value="DUF2379"/>
    <property type="match status" value="1"/>
</dbReference>
<evidence type="ECO:0000259" key="1">
    <source>
        <dbReference type="Pfam" id="PF09543"/>
    </source>
</evidence>
<name>A0ABX7NY03_9BACT</name>
<dbReference type="EMBL" id="CP071090">
    <property type="protein sequence ID" value="QSQ23775.1"/>
    <property type="molecule type" value="Genomic_DNA"/>
</dbReference>
<proteinExistence type="predicted"/>
<accession>A0ABX7NY03</accession>
<dbReference type="RefSeq" id="WP_206725346.1">
    <property type="nucleotide sequence ID" value="NZ_CP071090.1"/>
</dbReference>